<protein>
    <submittedName>
        <fullName evidence="1">Uncharacterized protein</fullName>
    </submittedName>
</protein>
<dbReference type="Proteomes" id="UP000799423">
    <property type="component" value="Unassembled WGS sequence"/>
</dbReference>
<sequence length="85" mass="10115">MSKQPFVAPDFWVHCYRCDSIVCWPIFESTLPRIHVRRPNAPHWVAPGMVEHWHSMKRNIVTMELDSYSRIWHCILVSSSYSSRN</sequence>
<accession>A0A6A7B5Y9</accession>
<reference evidence="1" key="1">
    <citation type="submission" date="2020-01" db="EMBL/GenBank/DDBJ databases">
        <authorList>
            <consortium name="DOE Joint Genome Institute"/>
            <person name="Haridas S."/>
            <person name="Albert R."/>
            <person name="Binder M."/>
            <person name="Bloem J."/>
            <person name="Labutti K."/>
            <person name="Salamov A."/>
            <person name="Andreopoulos B."/>
            <person name="Baker S.E."/>
            <person name="Barry K."/>
            <person name="Bills G."/>
            <person name="Bluhm B.H."/>
            <person name="Cannon C."/>
            <person name="Castanera R."/>
            <person name="Culley D.E."/>
            <person name="Daum C."/>
            <person name="Ezra D."/>
            <person name="Gonzalez J.B."/>
            <person name="Henrissat B."/>
            <person name="Kuo A."/>
            <person name="Liang C."/>
            <person name="Lipzen A."/>
            <person name="Lutzoni F."/>
            <person name="Magnuson J."/>
            <person name="Mondo S."/>
            <person name="Nolan M."/>
            <person name="Ohm R."/>
            <person name="Pangilinan J."/>
            <person name="Park H.-J."/>
            <person name="Ramirez L."/>
            <person name="Alfaro M."/>
            <person name="Sun H."/>
            <person name="Tritt A."/>
            <person name="Yoshinaga Y."/>
            <person name="Zwiers L.-H."/>
            <person name="Turgeon B.G."/>
            <person name="Goodwin S.B."/>
            <person name="Spatafora J.W."/>
            <person name="Crous P.W."/>
            <person name="Grigoriev I.V."/>
        </authorList>
    </citation>
    <scope>NUCLEOTIDE SEQUENCE</scope>
    <source>
        <strain evidence="1">IPT5</strain>
    </source>
</reference>
<name>A0A6A7B5Y9_9PLEO</name>
<dbReference type="AlphaFoldDB" id="A0A6A7B5Y9"/>
<keyword evidence="2" id="KW-1185">Reference proteome</keyword>
<evidence type="ECO:0000313" key="2">
    <source>
        <dbReference type="Proteomes" id="UP000799423"/>
    </source>
</evidence>
<dbReference type="EMBL" id="MU006310">
    <property type="protein sequence ID" value="KAF2849779.1"/>
    <property type="molecule type" value="Genomic_DNA"/>
</dbReference>
<organism evidence="1 2">
    <name type="scientific">Plenodomus tracheiphilus IPT5</name>
    <dbReference type="NCBI Taxonomy" id="1408161"/>
    <lineage>
        <taxon>Eukaryota</taxon>
        <taxon>Fungi</taxon>
        <taxon>Dikarya</taxon>
        <taxon>Ascomycota</taxon>
        <taxon>Pezizomycotina</taxon>
        <taxon>Dothideomycetes</taxon>
        <taxon>Pleosporomycetidae</taxon>
        <taxon>Pleosporales</taxon>
        <taxon>Pleosporineae</taxon>
        <taxon>Leptosphaeriaceae</taxon>
        <taxon>Plenodomus</taxon>
    </lineage>
</organism>
<evidence type="ECO:0000313" key="1">
    <source>
        <dbReference type="EMBL" id="KAF2849779.1"/>
    </source>
</evidence>
<proteinExistence type="predicted"/>
<gene>
    <name evidence="1" type="ORF">T440DRAFT_469174</name>
</gene>